<gene>
    <name evidence="2" type="ORF">RMAR0315_LOCUS12932</name>
</gene>
<feature type="signal peptide" evidence="1">
    <location>
        <begin position="1"/>
        <end position="15"/>
    </location>
</feature>
<proteinExistence type="predicted"/>
<reference evidence="2" key="1">
    <citation type="submission" date="2021-01" db="EMBL/GenBank/DDBJ databases">
        <authorList>
            <person name="Corre E."/>
            <person name="Pelletier E."/>
            <person name="Niang G."/>
            <person name="Scheremetjew M."/>
            <person name="Finn R."/>
            <person name="Kale V."/>
            <person name="Holt S."/>
            <person name="Cochrane G."/>
            <person name="Meng A."/>
            <person name="Brown T."/>
            <person name="Cohen L."/>
        </authorList>
    </citation>
    <scope>NUCLEOTIDE SEQUENCE</scope>
    <source>
        <strain evidence="2">UTEX LB 2760</strain>
    </source>
</reference>
<dbReference type="EMBL" id="HBEK01023576">
    <property type="protein sequence ID" value="CAD8402927.1"/>
    <property type="molecule type" value="Transcribed_RNA"/>
</dbReference>
<keyword evidence="1" id="KW-0732">Signal</keyword>
<evidence type="ECO:0000313" key="2">
    <source>
        <dbReference type="EMBL" id="CAD8402927.1"/>
    </source>
</evidence>
<evidence type="ECO:0000256" key="1">
    <source>
        <dbReference type="SAM" id="SignalP"/>
    </source>
</evidence>
<name>A0A7S0G978_9RHOD</name>
<feature type="chain" id="PRO_5031160393" evidence="1">
    <location>
        <begin position="16"/>
        <end position="115"/>
    </location>
</feature>
<protein>
    <submittedName>
        <fullName evidence="2">Uncharacterized protein</fullName>
    </submittedName>
</protein>
<sequence>MVSALVSLLVGGCVGRRFVEWERFGYGLLNAETVEKSCGRALPYPRRSAWYRQTDSSVKGALGVKVKLTYLGRNKMPADILAKALEELSDQLIEIRPWGGATTFLDGTRGSVGLA</sequence>
<accession>A0A7S0G978</accession>
<organism evidence="2">
    <name type="scientific">Rhodosorus marinus</name>
    <dbReference type="NCBI Taxonomy" id="101924"/>
    <lineage>
        <taxon>Eukaryota</taxon>
        <taxon>Rhodophyta</taxon>
        <taxon>Stylonematophyceae</taxon>
        <taxon>Stylonematales</taxon>
        <taxon>Stylonemataceae</taxon>
        <taxon>Rhodosorus</taxon>
    </lineage>
</organism>
<dbReference type="AlphaFoldDB" id="A0A7S0G978"/>